<accession>A0ABR3R1T8</accession>
<feature type="compositionally biased region" description="Pro residues" evidence="1">
    <location>
        <begin position="365"/>
        <end position="395"/>
    </location>
</feature>
<protein>
    <submittedName>
        <fullName evidence="2">Uncharacterized protein</fullName>
    </submittedName>
</protein>
<reference evidence="2 3" key="1">
    <citation type="submission" date="2024-02" db="EMBL/GenBank/DDBJ databases">
        <title>De novo assembly and annotation of 12 fungi associated with fruit tree decline syndrome in Ontario, Canada.</title>
        <authorList>
            <person name="Sulman M."/>
            <person name="Ellouze W."/>
            <person name="Ilyukhin E."/>
        </authorList>
    </citation>
    <scope>NUCLEOTIDE SEQUENCE [LARGE SCALE GENOMIC DNA]</scope>
    <source>
        <strain evidence="2 3">M97-236</strain>
    </source>
</reference>
<feature type="region of interest" description="Disordered" evidence="1">
    <location>
        <begin position="207"/>
        <end position="298"/>
    </location>
</feature>
<sequence length="546" mass="59165">MEVPYTSEPVVLRFGTNERPLKSYYVPEALMRELKDLPQGHSCNGQMRYHLTGVDPDTGHVLVHYLHTATYQTLDDCENENLDDVDGLIASAEFRKAVEAHDVAKRYGLFGLQQLAQSEIESRGVTLDLQGVVRAIEERFVSGPADNHAWIRDYVSQKSRSTFQEDPGLFSRPDFFESIESPTLVKELAQTMIGLYNEQILKLRNETSARQQAPTPERSASAIRSESPDLSQLPPPNTSPKNEPDVEPLPQPPSADPFIGLSKKQKKMREKKMLAAAAEATAVAEAQQAAEHGKIEEGELGSCVLAKEPEAQRVEDQAAPAAATAEVGVAKSNGELPLVDWGSVPDVPKRSKKMKKRAAVTLEAPEPPPPPPSPPPELKSPPAPPDELEPPPPPPDELEPPTYPEPTVAEPAADDLSAVAAPAPVEAADNSWYPWGVSGSSTKKKKKKKGLVLSTLDAPFPDPPAVTGSDLIEPDQQSALQAPDVLPPATETAAITSDTDCSLRLEHLSESAGWQSCKPCELFMRQIAFKIHSAGLPDVNGFSVSQ</sequence>
<dbReference type="Proteomes" id="UP001521222">
    <property type="component" value="Unassembled WGS sequence"/>
</dbReference>
<keyword evidence="3" id="KW-1185">Reference proteome</keyword>
<feature type="compositionally biased region" description="Low complexity" evidence="1">
    <location>
        <begin position="405"/>
        <end position="428"/>
    </location>
</feature>
<gene>
    <name evidence="2" type="ORF">SLS59_007071</name>
</gene>
<evidence type="ECO:0000313" key="3">
    <source>
        <dbReference type="Proteomes" id="UP001521222"/>
    </source>
</evidence>
<organism evidence="2 3">
    <name type="scientific">Nothophoma quercina</name>
    <dbReference type="NCBI Taxonomy" id="749835"/>
    <lineage>
        <taxon>Eukaryota</taxon>
        <taxon>Fungi</taxon>
        <taxon>Dikarya</taxon>
        <taxon>Ascomycota</taxon>
        <taxon>Pezizomycotina</taxon>
        <taxon>Dothideomycetes</taxon>
        <taxon>Pleosporomycetidae</taxon>
        <taxon>Pleosporales</taxon>
        <taxon>Pleosporineae</taxon>
        <taxon>Didymellaceae</taxon>
        <taxon>Nothophoma</taxon>
    </lineage>
</organism>
<evidence type="ECO:0000313" key="2">
    <source>
        <dbReference type="EMBL" id="KAL1598386.1"/>
    </source>
</evidence>
<dbReference type="EMBL" id="JAKIXB020000023">
    <property type="protein sequence ID" value="KAL1598386.1"/>
    <property type="molecule type" value="Genomic_DNA"/>
</dbReference>
<evidence type="ECO:0000256" key="1">
    <source>
        <dbReference type="SAM" id="MobiDB-lite"/>
    </source>
</evidence>
<comment type="caution">
    <text evidence="2">The sequence shown here is derived from an EMBL/GenBank/DDBJ whole genome shotgun (WGS) entry which is preliminary data.</text>
</comment>
<feature type="region of interest" description="Disordered" evidence="1">
    <location>
        <begin position="312"/>
        <end position="450"/>
    </location>
</feature>
<dbReference type="PANTHER" id="PTHR37538:SF1">
    <property type="entry name" value="BTB DOMAIN-CONTAINING PROTEIN"/>
    <property type="match status" value="1"/>
</dbReference>
<name>A0ABR3R1T8_9PLEO</name>
<feature type="compositionally biased region" description="Low complexity" evidence="1">
    <location>
        <begin position="275"/>
        <end position="290"/>
    </location>
</feature>
<dbReference type="PANTHER" id="PTHR37538">
    <property type="entry name" value="BTB DOMAIN-CONTAINING PROTEIN"/>
    <property type="match status" value="1"/>
</dbReference>
<proteinExistence type="predicted"/>